<dbReference type="Gene3D" id="3.40.1550.20">
    <property type="entry name" value="Transcriptional regulator MraZ domain"/>
    <property type="match status" value="1"/>
</dbReference>
<evidence type="ECO:0000259" key="7">
    <source>
        <dbReference type="PROSITE" id="PS51740"/>
    </source>
</evidence>
<keyword evidence="3" id="KW-0677">Repeat</keyword>
<dbReference type="PANTHER" id="PTHR34701:SF1">
    <property type="entry name" value="TRANSCRIPTIONAL REGULATOR MRAZ"/>
    <property type="match status" value="1"/>
</dbReference>
<dbReference type="InterPro" id="IPR007159">
    <property type="entry name" value="SpoVT-AbrB_dom"/>
</dbReference>
<evidence type="ECO:0000256" key="6">
    <source>
        <dbReference type="ARBA" id="ARBA00023163"/>
    </source>
</evidence>
<evidence type="ECO:0000256" key="4">
    <source>
        <dbReference type="ARBA" id="ARBA00023015"/>
    </source>
</evidence>
<sequence length="147" mass="16953">MAFFTSEHECKLDAKGRLVLPSRLKSVLPEASKKSIIIRKGFEPNLIIYPLHEFQNIYTRINSLNEFSSEQRKLKRNLFSSISQVDLDSNGRFLLPKSMISHTGLEKDVILVGMGNVIELWSPDNYKKYLINDANEFSKLAQKYLDE</sequence>
<dbReference type="InterPro" id="IPR035642">
    <property type="entry name" value="MraZ_N"/>
</dbReference>
<dbReference type="InterPro" id="IPR020603">
    <property type="entry name" value="MraZ_dom"/>
</dbReference>
<reference evidence="8" key="1">
    <citation type="submission" date="2018-05" db="EMBL/GenBank/DDBJ databases">
        <authorList>
            <person name="Lanie J.A."/>
            <person name="Ng W.-L."/>
            <person name="Kazmierczak K.M."/>
            <person name="Andrzejewski T.M."/>
            <person name="Davidsen T.M."/>
            <person name="Wayne K.J."/>
            <person name="Tettelin H."/>
            <person name="Glass J.I."/>
            <person name="Rusch D."/>
            <person name="Podicherti R."/>
            <person name="Tsui H.-C.T."/>
            <person name="Winkler M.E."/>
        </authorList>
    </citation>
    <scope>NUCLEOTIDE SEQUENCE</scope>
</reference>
<dbReference type="GO" id="GO:0003700">
    <property type="term" value="F:DNA-binding transcription factor activity"/>
    <property type="evidence" value="ECO:0007669"/>
    <property type="project" value="InterPro"/>
</dbReference>
<evidence type="ECO:0000256" key="3">
    <source>
        <dbReference type="ARBA" id="ARBA00022737"/>
    </source>
</evidence>
<organism evidence="8">
    <name type="scientific">marine metagenome</name>
    <dbReference type="NCBI Taxonomy" id="408172"/>
    <lineage>
        <taxon>unclassified sequences</taxon>
        <taxon>metagenomes</taxon>
        <taxon>ecological metagenomes</taxon>
    </lineage>
</organism>
<keyword evidence="4" id="KW-0805">Transcription regulation</keyword>
<gene>
    <name evidence="8" type="ORF">METZ01_LOCUS36013</name>
</gene>
<dbReference type="CDD" id="cd16321">
    <property type="entry name" value="MraZ_C"/>
    <property type="match status" value="1"/>
</dbReference>
<dbReference type="GO" id="GO:2000143">
    <property type="term" value="P:negative regulation of DNA-templated transcription initiation"/>
    <property type="evidence" value="ECO:0007669"/>
    <property type="project" value="TreeGrafter"/>
</dbReference>
<dbReference type="GO" id="GO:0000976">
    <property type="term" value="F:transcription cis-regulatory region binding"/>
    <property type="evidence" value="ECO:0007669"/>
    <property type="project" value="TreeGrafter"/>
</dbReference>
<keyword evidence="2" id="KW-0963">Cytoplasm</keyword>
<proteinExistence type="inferred from homology"/>
<evidence type="ECO:0000256" key="5">
    <source>
        <dbReference type="ARBA" id="ARBA00023125"/>
    </source>
</evidence>
<evidence type="ECO:0000313" key="8">
    <source>
        <dbReference type="EMBL" id="SUZ83159.1"/>
    </source>
</evidence>
<dbReference type="AlphaFoldDB" id="A0A381QX35"/>
<dbReference type="InterPro" id="IPR037914">
    <property type="entry name" value="SpoVT-AbrB_sf"/>
</dbReference>
<dbReference type="CDD" id="cd16320">
    <property type="entry name" value="MraZ_N"/>
    <property type="match status" value="1"/>
</dbReference>
<evidence type="ECO:0000256" key="1">
    <source>
        <dbReference type="ARBA" id="ARBA00013860"/>
    </source>
</evidence>
<accession>A0A381QX35</accession>
<dbReference type="InterPro" id="IPR035644">
    <property type="entry name" value="MraZ_C"/>
</dbReference>
<dbReference type="PANTHER" id="PTHR34701">
    <property type="entry name" value="TRANSCRIPTIONAL REGULATOR MRAZ"/>
    <property type="match status" value="1"/>
</dbReference>
<dbReference type="Pfam" id="PF02381">
    <property type="entry name" value="MraZ"/>
    <property type="match status" value="2"/>
</dbReference>
<evidence type="ECO:0000256" key="2">
    <source>
        <dbReference type="ARBA" id="ARBA00022490"/>
    </source>
</evidence>
<name>A0A381QX35_9ZZZZ</name>
<feature type="domain" description="SpoVT-AbrB" evidence="7">
    <location>
        <begin position="82"/>
        <end position="125"/>
    </location>
</feature>
<feature type="domain" description="SpoVT-AbrB" evidence="7">
    <location>
        <begin position="7"/>
        <end position="53"/>
    </location>
</feature>
<keyword evidence="6" id="KW-0804">Transcription</keyword>
<dbReference type="EMBL" id="UINC01001538">
    <property type="protein sequence ID" value="SUZ83159.1"/>
    <property type="molecule type" value="Genomic_DNA"/>
</dbReference>
<keyword evidence="5" id="KW-0238">DNA-binding</keyword>
<dbReference type="PROSITE" id="PS51740">
    <property type="entry name" value="SPOVT_ABRB"/>
    <property type="match status" value="2"/>
</dbReference>
<dbReference type="HAMAP" id="MF_01008">
    <property type="entry name" value="MraZ"/>
    <property type="match status" value="1"/>
</dbReference>
<dbReference type="NCBIfam" id="TIGR00242">
    <property type="entry name" value="division/cell wall cluster transcriptional repressor MraZ"/>
    <property type="match status" value="1"/>
</dbReference>
<dbReference type="SUPFAM" id="SSF89447">
    <property type="entry name" value="AbrB/MazE/MraZ-like"/>
    <property type="match status" value="1"/>
</dbReference>
<dbReference type="InterPro" id="IPR003444">
    <property type="entry name" value="MraZ"/>
</dbReference>
<dbReference type="InterPro" id="IPR038619">
    <property type="entry name" value="MraZ_sf"/>
</dbReference>
<protein>
    <recommendedName>
        <fullName evidence="1">Transcriptional regulator MraZ</fullName>
    </recommendedName>
</protein>